<feature type="signal peptide" evidence="13">
    <location>
        <begin position="1"/>
        <end position="32"/>
    </location>
</feature>
<dbReference type="InterPro" id="IPR005599">
    <property type="entry name" value="GPI_mannosylTrfase"/>
</dbReference>
<evidence type="ECO:0000256" key="1">
    <source>
        <dbReference type="ARBA" id="ARBA00004477"/>
    </source>
</evidence>
<keyword evidence="9 11" id="KW-0472">Membrane</keyword>
<organism evidence="14 15">
    <name type="scientific">Tilletiopsis washingtonensis</name>
    <dbReference type="NCBI Taxonomy" id="58919"/>
    <lineage>
        <taxon>Eukaryota</taxon>
        <taxon>Fungi</taxon>
        <taxon>Dikarya</taxon>
        <taxon>Basidiomycota</taxon>
        <taxon>Ustilaginomycotina</taxon>
        <taxon>Exobasidiomycetes</taxon>
        <taxon>Entylomatales</taxon>
        <taxon>Entylomatales incertae sedis</taxon>
        <taxon>Tilletiopsis</taxon>
    </lineage>
</organism>
<feature type="transmembrane region" description="Helical" evidence="11">
    <location>
        <begin position="193"/>
        <end position="218"/>
    </location>
</feature>
<evidence type="ECO:0000256" key="8">
    <source>
        <dbReference type="ARBA" id="ARBA00022989"/>
    </source>
</evidence>
<feature type="compositionally biased region" description="Basic residues" evidence="12">
    <location>
        <begin position="334"/>
        <end position="345"/>
    </location>
</feature>
<dbReference type="RefSeq" id="XP_025597929.1">
    <property type="nucleotide sequence ID" value="XM_025744181.1"/>
</dbReference>
<keyword evidence="15" id="KW-1185">Reference proteome</keyword>
<dbReference type="STRING" id="58919.A0A316Z7A8"/>
<comment type="similarity">
    <text evidence="10">Belongs to the glycosyltransferase 22 family. PIGZ subfamily.</text>
</comment>
<keyword evidence="8 11" id="KW-1133">Transmembrane helix</keyword>
<evidence type="ECO:0000256" key="12">
    <source>
        <dbReference type="SAM" id="MobiDB-lite"/>
    </source>
</evidence>
<protein>
    <recommendedName>
        <fullName evidence="11">Mannosyltransferase</fullName>
        <ecNumber evidence="11">2.4.1.-</ecNumber>
    </recommendedName>
</protein>
<keyword evidence="7 11" id="KW-0256">Endoplasmic reticulum</keyword>
<evidence type="ECO:0000256" key="11">
    <source>
        <dbReference type="RuleBase" id="RU363075"/>
    </source>
</evidence>
<dbReference type="OrthoDB" id="10066429at2759"/>
<dbReference type="GO" id="GO:0005789">
    <property type="term" value="C:endoplasmic reticulum membrane"/>
    <property type="evidence" value="ECO:0007669"/>
    <property type="project" value="UniProtKB-SubCell"/>
</dbReference>
<evidence type="ECO:0000256" key="5">
    <source>
        <dbReference type="ARBA" id="ARBA00022679"/>
    </source>
</evidence>
<dbReference type="PANTHER" id="PTHR22760">
    <property type="entry name" value="GLYCOSYLTRANSFERASE"/>
    <property type="match status" value="1"/>
</dbReference>
<dbReference type="GeneID" id="37271725"/>
<evidence type="ECO:0000256" key="9">
    <source>
        <dbReference type="ARBA" id="ARBA00023136"/>
    </source>
</evidence>
<evidence type="ECO:0000313" key="15">
    <source>
        <dbReference type="Proteomes" id="UP000245946"/>
    </source>
</evidence>
<name>A0A316Z7A8_9BASI</name>
<keyword evidence="5" id="KW-0808">Transferase</keyword>
<evidence type="ECO:0000256" key="3">
    <source>
        <dbReference type="ARBA" id="ARBA00022502"/>
    </source>
</evidence>
<feature type="transmembrane region" description="Helical" evidence="11">
    <location>
        <begin position="238"/>
        <end position="258"/>
    </location>
</feature>
<evidence type="ECO:0000256" key="4">
    <source>
        <dbReference type="ARBA" id="ARBA00022676"/>
    </source>
</evidence>
<evidence type="ECO:0000256" key="13">
    <source>
        <dbReference type="SAM" id="SignalP"/>
    </source>
</evidence>
<dbReference type="GO" id="GO:0006506">
    <property type="term" value="P:GPI anchor biosynthetic process"/>
    <property type="evidence" value="ECO:0007669"/>
    <property type="project" value="UniProtKB-KW"/>
</dbReference>
<keyword evidence="3" id="KW-0337">GPI-anchor biosynthesis</keyword>
<gene>
    <name evidence="14" type="ORF">FA09DRAFT_339143</name>
</gene>
<accession>A0A316Z7A8</accession>
<comment type="subcellular location">
    <subcellularLocation>
        <location evidence="1 11">Endoplasmic reticulum membrane</location>
        <topology evidence="1 11">Multi-pass membrane protein</topology>
    </subcellularLocation>
</comment>
<evidence type="ECO:0000256" key="10">
    <source>
        <dbReference type="ARBA" id="ARBA00038466"/>
    </source>
</evidence>
<comment type="caution">
    <text evidence="11">Lacks conserved residue(s) required for the propagation of feature annotation.</text>
</comment>
<dbReference type="Pfam" id="PF03901">
    <property type="entry name" value="Glyco_transf_22"/>
    <property type="match status" value="1"/>
</dbReference>
<sequence>MAGGTLSWRGVYHALLVLRLLLALGSTGYVHPDEWFQSGEAVAGPWLNVDALRTWEFDPASPARSLASIYLFAAPLRLFAMACRAISYSPSARWLFAVQRLTSFTLTLILDYSVAKLVPTSARQRSQTYKTLCLFATSSAVLGLANRPFSNTVEAAALGLILVVTQSLVQAAKTWRQVSSSVEARPKWTRHATVFGLLSALGIFSRFTFPIFLLAPSAVLVQKAWQLAARQRAGRARLMTFLGLGFDVLSPFVLLSLLHMALDSYLYHGIAFTGVPVLAPLNALLYNLRTSNLAQHGEHPRYLHLLANAPMVLGLAPWLFAGVRSFQWIKNRPRERRRRSKGKARQKSDEEEVQHTMRRVHVSCIAVALSLLSLQPHQEPRFLLPLLLPASLLFASALSAPRVGRRTRRILVGMHVAQHLSLLCFYSLHHCALLPTLFHLNALLRTSTPPPALELSPHSFPLRTELHVWRTFMPPRHLVLPPRNADVWARASVQDHGSLDVEQLAGLLLAPRSIEVPSMPRTLEPPSSELLRLLIAPAWALPPLEAELQRRESRTDVLYVSQPQLDMDHLPEVAALWPSLGLQAAALRVLRIESSNVGS</sequence>
<dbReference type="PANTHER" id="PTHR22760:SF3">
    <property type="entry name" value="GPI MANNOSYLTRANSFERASE 4"/>
    <property type="match status" value="1"/>
</dbReference>
<evidence type="ECO:0000313" key="14">
    <source>
        <dbReference type="EMBL" id="PWN97650.1"/>
    </source>
</evidence>
<evidence type="ECO:0000256" key="6">
    <source>
        <dbReference type="ARBA" id="ARBA00022692"/>
    </source>
</evidence>
<feature type="region of interest" description="Disordered" evidence="12">
    <location>
        <begin position="334"/>
        <end position="354"/>
    </location>
</feature>
<dbReference type="GO" id="GO:0000026">
    <property type="term" value="F:alpha-1,2-mannosyltransferase activity"/>
    <property type="evidence" value="ECO:0007669"/>
    <property type="project" value="TreeGrafter"/>
</dbReference>
<feature type="transmembrane region" description="Helical" evidence="11">
    <location>
        <begin position="305"/>
        <end position="329"/>
    </location>
</feature>
<feature type="chain" id="PRO_5016465922" description="Mannosyltransferase" evidence="13">
    <location>
        <begin position="33"/>
        <end position="599"/>
    </location>
</feature>
<dbReference type="AlphaFoldDB" id="A0A316Z7A8"/>
<keyword evidence="13" id="KW-0732">Signal</keyword>
<reference evidence="14 15" key="1">
    <citation type="journal article" date="2018" name="Mol. Biol. Evol.">
        <title>Broad Genomic Sampling Reveals a Smut Pathogenic Ancestry of the Fungal Clade Ustilaginomycotina.</title>
        <authorList>
            <person name="Kijpornyongpan T."/>
            <person name="Mondo S.J."/>
            <person name="Barry K."/>
            <person name="Sandor L."/>
            <person name="Lee J."/>
            <person name="Lipzen A."/>
            <person name="Pangilinan J."/>
            <person name="LaButti K."/>
            <person name="Hainaut M."/>
            <person name="Henrissat B."/>
            <person name="Grigoriev I.V."/>
            <person name="Spatafora J.W."/>
            <person name="Aime M.C."/>
        </authorList>
    </citation>
    <scope>NUCLEOTIDE SEQUENCE [LARGE SCALE GENOMIC DNA]</scope>
    <source>
        <strain evidence="14 15">MCA 4186</strain>
    </source>
</reference>
<evidence type="ECO:0000256" key="2">
    <source>
        <dbReference type="ARBA" id="ARBA00004687"/>
    </source>
</evidence>
<feature type="transmembrane region" description="Helical" evidence="11">
    <location>
        <begin position="265"/>
        <end position="285"/>
    </location>
</feature>
<dbReference type="EMBL" id="KZ819294">
    <property type="protein sequence ID" value="PWN97650.1"/>
    <property type="molecule type" value="Genomic_DNA"/>
</dbReference>
<keyword evidence="6 11" id="KW-0812">Transmembrane</keyword>
<evidence type="ECO:0000256" key="7">
    <source>
        <dbReference type="ARBA" id="ARBA00022824"/>
    </source>
</evidence>
<proteinExistence type="inferred from homology"/>
<keyword evidence="4 11" id="KW-0328">Glycosyltransferase</keyword>
<dbReference type="Proteomes" id="UP000245946">
    <property type="component" value="Unassembled WGS sequence"/>
</dbReference>
<comment type="pathway">
    <text evidence="2">Glycolipid biosynthesis; glycosylphosphatidylinositol-anchor biosynthesis.</text>
</comment>
<dbReference type="EC" id="2.4.1.-" evidence="11"/>